<evidence type="ECO:0000313" key="3">
    <source>
        <dbReference type="EMBL" id="CAA9555696.1"/>
    </source>
</evidence>
<evidence type="ECO:0000256" key="2">
    <source>
        <dbReference type="SAM" id="MobiDB-lite"/>
    </source>
</evidence>
<dbReference type="InterPro" id="IPR023365">
    <property type="entry name" value="Sortase_dom-sf"/>
</dbReference>
<dbReference type="SUPFAM" id="SSF63817">
    <property type="entry name" value="Sortase"/>
    <property type="match status" value="1"/>
</dbReference>
<dbReference type="CDD" id="cd05829">
    <property type="entry name" value="Sortase_F"/>
    <property type="match status" value="1"/>
</dbReference>
<reference evidence="3" key="1">
    <citation type="submission" date="2020-02" db="EMBL/GenBank/DDBJ databases">
        <authorList>
            <person name="Meier V. D."/>
        </authorList>
    </citation>
    <scope>NUCLEOTIDE SEQUENCE</scope>
    <source>
        <strain evidence="3">AVDCRST_MAG33</strain>
    </source>
</reference>
<gene>
    <name evidence="3" type="ORF">AVDCRST_MAG33-1264</name>
</gene>
<evidence type="ECO:0000256" key="1">
    <source>
        <dbReference type="ARBA" id="ARBA00022801"/>
    </source>
</evidence>
<evidence type="ECO:0008006" key="4">
    <source>
        <dbReference type="Google" id="ProtNLM"/>
    </source>
</evidence>
<dbReference type="AlphaFoldDB" id="A0A6J4UQ86"/>
<protein>
    <recommendedName>
        <fullName evidence="4">Peptidase C60, sortase A and B</fullName>
    </recommendedName>
</protein>
<accession>A0A6J4UQ86</accession>
<proteinExistence type="predicted"/>
<sequence>MSDSANPTDRSILDAGLSRRSLAAAAVMTPFAGFGLAGLARAQDETEAGSDQITSTGGGDLPTTGGMRPGPGGERPVPPSTAGTLPIAMTMEKFAIDSEVYGSEIIDGAMQDPTGPFVVAWYPTLGDLGRNGNVVVAGHVDYYNVGAAVFYGFKEPGAEVGDQITMIGEDGSRHVYEVQRSTTYDNGSLTEEIINNEVTGATRLPTLTIITCGGEFDAISGEYLSRIVVRCSRVTIEPGE</sequence>
<dbReference type="GO" id="GO:0016787">
    <property type="term" value="F:hydrolase activity"/>
    <property type="evidence" value="ECO:0007669"/>
    <property type="project" value="UniProtKB-KW"/>
</dbReference>
<dbReference type="EMBL" id="CADCWK010000123">
    <property type="protein sequence ID" value="CAA9555696.1"/>
    <property type="molecule type" value="Genomic_DNA"/>
</dbReference>
<feature type="region of interest" description="Disordered" evidence="2">
    <location>
        <begin position="45"/>
        <end position="84"/>
    </location>
</feature>
<dbReference type="Gene3D" id="2.40.260.10">
    <property type="entry name" value="Sortase"/>
    <property type="match status" value="1"/>
</dbReference>
<dbReference type="InterPro" id="IPR005754">
    <property type="entry name" value="Sortase"/>
</dbReference>
<name>A0A6J4UQ86_9BACT</name>
<dbReference type="InterPro" id="IPR042001">
    <property type="entry name" value="Sortase_F"/>
</dbReference>
<organism evidence="3">
    <name type="scientific">uncultured Thermomicrobiales bacterium</name>
    <dbReference type="NCBI Taxonomy" id="1645740"/>
    <lineage>
        <taxon>Bacteria</taxon>
        <taxon>Pseudomonadati</taxon>
        <taxon>Thermomicrobiota</taxon>
        <taxon>Thermomicrobia</taxon>
        <taxon>Thermomicrobiales</taxon>
        <taxon>environmental samples</taxon>
    </lineage>
</organism>
<dbReference type="Pfam" id="PF04203">
    <property type="entry name" value="Sortase"/>
    <property type="match status" value="1"/>
</dbReference>
<keyword evidence="1" id="KW-0378">Hydrolase</keyword>